<feature type="domain" description="SF4 helicase" evidence="2">
    <location>
        <begin position="365"/>
        <end position="655"/>
    </location>
</feature>
<dbReference type="InterPro" id="IPR007694">
    <property type="entry name" value="DNA_helicase_DnaB-like_C"/>
</dbReference>
<keyword evidence="3" id="KW-0378">Hydrolase</keyword>
<dbReference type="PANTHER" id="PTHR30153:SF2">
    <property type="entry name" value="REPLICATIVE DNA HELICASE"/>
    <property type="match status" value="1"/>
</dbReference>
<dbReference type="PROSITE" id="PS51199">
    <property type="entry name" value="SF4_HELICASE"/>
    <property type="match status" value="1"/>
</dbReference>
<keyword evidence="3" id="KW-0347">Helicase</keyword>
<dbReference type="AlphaFoldDB" id="A0A0R1W6R2"/>
<dbReference type="GO" id="GO:0003677">
    <property type="term" value="F:DNA binding"/>
    <property type="evidence" value="ECO:0007669"/>
    <property type="project" value="InterPro"/>
</dbReference>
<dbReference type="RefSeq" id="WP_056983459.1">
    <property type="nucleotide sequence ID" value="NZ_AZFY01000004.1"/>
</dbReference>
<keyword evidence="4" id="KW-1185">Reference proteome</keyword>
<evidence type="ECO:0000313" key="4">
    <source>
        <dbReference type="Proteomes" id="UP000051966"/>
    </source>
</evidence>
<evidence type="ECO:0000313" key="3">
    <source>
        <dbReference type="EMBL" id="KRM13261.1"/>
    </source>
</evidence>
<dbReference type="PATRIC" id="fig|1423743.5.peg.2733"/>
<dbReference type="Gene3D" id="3.40.50.300">
    <property type="entry name" value="P-loop containing nucleotide triphosphate hydrolases"/>
    <property type="match status" value="1"/>
</dbReference>
<comment type="caution">
    <text evidence="3">The sequence shown here is derived from an EMBL/GenBank/DDBJ whole genome shotgun (WGS) entry which is preliminary data.</text>
</comment>
<dbReference type="EMBL" id="AZFY01000004">
    <property type="protein sequence ID" value="KRM13261.1"/>
    <property type="molecule type" value="Genomic_DNA"/>
</dbReference>
<accession>A0A0R1W6R2</accession>
<dbReference type="GO" id="GO:0005524">
    <property type="term" value="F:ATP binding"/>
    <property type="evidence" value="ECO:0007669"/>
    <property type="project" value="InterPro"/>
</dbReference>
<dbReference type="OrthoDB" id="2206610at2"/>
<dbReference type="SUPFAM" id="SSF56731">
    <property type="entry name" value="DNA primase core"/>
    <property type="match status" value="1"/>
</dbReference>
<dbReference type="InterPro" id="IPR036977">
    <property type="entry name" value="DNA_primase_Znf_CHC2"/>
</dbReference>
<dbReference type="InterPro" id="IPR034154">
    <property type="entry name" value="TOPRIM_DnaG/twinkle"/>
</dbReference>
<keyword evidence="3" id="KW-0067">ATP-binding</keyword>
<dbReference type="GO" id="GO:0008270">
    <property type="term" value="F:zinc ion binding"/>
    <property type="evidence" value="ECO:0007669"/>
    <property type="project" value="InterPro"/>
</dbReference>
<dbReference type="PANTHER" id="PTHR30153">
    <property type="entry name" value="REPLICATIVE DNA HELICASE DNAB"/>
    <property type="match status" value="1"/>
</dbReference>
<keyword evidence="1" id="KW-0175">Coiled coil</keyword>
<dbReference type="GO" id="GO:0003678">
    <property type="term" value="F:DNA helicase activity"/>
    <property type="evidence" value="ECO:0007669"/>
    <property type="project" value="InterPro"/>
</dbReference>
<dbReference type="GO" id="GO:0006260">
    <property type="term" value="P:DNA replication"/>
    <property type="evidence" value="ECO:0007669"/>
    <property type="project" value="InterPro"/>
</dbReference>
<keyword evidence="3" id="KW-0547">Nucleotide-binding</keyword>
<evidence type="ECO:0000256" key="1">
    <source>
        <dbReference type="SAM" id="Coils"/>
    </source>
</evidence>
<dbReference type="InterPro" id="IPR027417">
    <property type="entry name" value="P-loop_NTPase"/>
</dbReference>
<feature type="coiled-coil region" evidence="1">
    <location>
        <begin position="324"/>
        <end position="351"/>
    </location>
</feature>
<dbReference type="CDD" id="cd01029">
    <property type="entry name" value="TOPRIM_primases"/>
    <property type="match status" value="1"/>
</dbReference>
<organism evidence="3 4">
    <name type="scientific">Lentilactobacillus farraginis DSM 18382 = JCM 14108</name>
    <dbReference type="NCBI Taxonomy" id="1423743"/>
    <lineage>
        <taxon>Bacteria</taxon>
        <taxon>Bacillati</taxon>
        <taxon>Bacillota</taxon>
        <taxon>Bacilli</taxon>
        <taxon>Lactobacillales</taxon>
        <taxon>Lactobacillaceae</taxon>
        <taxon>Lentilactobacillus</taxon>
    </lineage>
</organism>
<dbReference type="Pfam" id="PF03796">
    <property type="entry name" value="DnaB_C"/>
    <property type="match status" value="1"/>
</dbReference>
<sequence>MSNSKVKDQIKQQLPDFLNGQGISIDKPFTCLNPEHDDKKPSMSFDKKDGKHVHCFGCGAYWDIFDLIAVTKLHAQIVADNQGKPVPNFNFADAYSLAIKMYGINAEPLTTSNKTEQNQVKNEQLGMQSKVNEINQKLVATAQSNLQNTDYFSKRGISLETAKAYGLGYSSEWVSPKAILNGAKPEASPRLIIPTSNTSYIARDVRNDLTEAEQKYAKMKEGQVHIFNEQALSKNQPIFIVEGEIDALSIIETGVAQAVALGSTSNVNLFAKCVSQQQNQFKNNDYQPTFLIAMDNDSAGQLATNRLTNTLNKLHLTNYDVQIARGHKDANEALVANRKEFEDELAQTVKDPNNYLQGLLDYINNSQDVQAIPTGFDNLDKVLDGGLYEGLYGIGAISSLGKTTFALQIADYIAMNGRPVMYFALEMGRYELMTKSISRHTFMNASIDHKPELAQTTRSILKGKWQKRYSKAQLANVTKSIEQYGDYYSNVVIHDGTEARPKISDIQKVVDDYVLRTGERPVVIIDYLQILKPEEPSATDKANVTTSVNAMKKLATKHHIPVITISSFNRDSYNTKVSMKSFKESGDIEYSSDVLIGLQLTGTGDEDFDVDHAKAQECREIQAVILKNRNGQTGDTLDFAYYPMFNFYLDPEASLKGNSEAPKTTIDTATLKVNAGDTLPIMDGWEVTSAKNGEHLYRNTETSEVIDEMQYKTLLGNQR</sequence>
<dbReference type="Pfam" id="PF13155">
    <property type="entry name" value="Toprim_2"/>
    <property type="match status" value="1"/>
</dbReference>
<dbReference type="Gene3D" id="3.40.1360.10">
    <property type="match status" value="1"/>
</dbReference>
<dbReference type="GO" id="GO:0005829">
    <property type="term" value="C:cytosol"/>
    <property type="evidence" value="ECO:0007669"/>
    <property type="project" value="TreeGrafter"/>
</dbReference>
<gene>
    <name evidence="3" type="ORF">FD41_GL002658</name>
</gene>
<protein>
    <submittedName>
        <fullName evidence="3">Primase-helicase</fullName>
    </submittedName>
</protein>
<name>A0A0R1W6R2_9LACO</name>
<evidence type="ECO:0000259" key="2">
    <source>
        <dbReference type="PROSITE" id="PS51199"/>
    </source>
</evidence>
<dbReference type="Proteomes" id="UP000051966">
    <property type="component" value="Unassembled WGS sequence"/>
</dbReference>
<reference evidence="3 4" key="1">
    <citation type="journal article" date="2015" name="Genome Announc.">
        <title>Expanding the biotechnology potential of lactobacilli through comparative genomics of 213 strains and associated genera.</title>
        <authorList>
            <person name="Sun Z."/>
            <person name="Harris H.M."/>
            <person name="McCann A."/>
            <person name="Guo C."/>
            <person name="Argimon S."/>
            <person name="Zhang W."/>
            <person name="Yang X."/>
            <person name="Jeffery I.B."/>
            <person name="Cooney J.C."/>
            <person name="Kagawa T.F."/>
            <person name="Liu W."/>
            <person name="Song Y."/>
            <person name="Salvetti E."/>
            <person name="Wrobel A."/>
            <person name="Rasinkangas P."/>
            <person name="Parkhill J."/>
            <person name="Rea M.C."/>
            <person name="O'Sullivan O."/>
            <person name="Ritari J."/>
            <person name="Douillard F.P."/>
            <person name="Paul Ross R."/>
            <person name="Yang R."/>
            <person name="Briner A.E."/>
            <person name="Felis G.E."/>
            <person name="de Vos W.M."/>
            <person name="Barrangou R."/>
            <person name="Klaenhammer T.R."/>
            <person name="Caufield P.W."/>
            <person name="Cui Y."/>
            <person name="Zhang H."/>
            <person name="O'Toole P.W."/>
        </authorList>
    </citation>
    <scope>NUCLEOTIDE SEQUENCE [LARGE SCALE GENOMIC DNA]</scope>
    <source>
        <strain evidence="3 4">DSM 18382</strain>
    </source>
</reference>
<dbReference type="SUPFAM" id="SSF52540">
    <property type="entry name" value="P-loop containing nucleoside triphosphate hydrolases"/>
    <property type="match status" value="1"/>
</dbReference>
<proteinExistence type="predicted"/>
<dbReference type="Gene3D" id="3.90.580.10">
    <property type="entry name" value="Zinc finger, CHC2-type domain"/>
    <property type="match status" value="1"/>
</dbReference>
<dbReference type="SUPFAM" id="SSF57783">
    <property type="entry name" value="Zinc beta-ribbon"/>
    <property type="match status" value="1"/>
</dbReference>